<name>A0A2U2BUA1_9PROT</name>
<proteinExistence type="predicted"/>
<feature type="domain" description="Flagellar protein FlgJ N-terminal" evidence="1">
    <location>
        <begin position="58"/>
        <end position="99"/>
    </location>
</feature>
<evidence type="ECO:0000313" key="2">
    <source>
        <dbReference type="EMBL" id="PWE17560.1"/>
    </source>
</evidence>
<protein>
    <submittedName>
        <fullName evidence="2">Chemotactic signal-response protein chel</fullName>
    </submittedName>
</protein>
<evidence type="ECO:0000313" key="3">
    <source>
        <dbReference type="Proteomes" id="UP000245168"/>
    </source>
</evidence>
<organism evidence="2 3">
    <name type="scientific">Marinicauda salina</name>
    <dbReference type="NCBI Taxonomy" id="2135793"/>
    <lineage>
        <taxon>Bacteria</taxon>
        <taxon>Pseudomonadati</taxon>
        <taxon>Pseudomonadota</taxon>
        <taxon>Alphaproteobacteria</taxon>
        <taxon>Maricaulales</taxon>
        <taxon>Maricaulaceae</taxon>
        <taxon>Marinicauda</taxon>
    </lineage>
</organism>
<dbReference type="InterPro" id="IPR019301">
    <property type="entry name" value="Flagellar_prot_FlgJ_N"/>
</dbReference>
<sequence length="111" mass="11689">MDGLMNAQMQAALSQANGSSTGAPQVGRVENMAQAREVAQDFEAMFLAQLLEHMMGESTQSEAFGGGPGESAFKGMLNEEYAKVMAQAGGIGLADELAREIMTLQEAEDDA</sequence>
<dbReference type="Pfam" id="PF10135">
    <property type="entry name" value="Rod-binding"/>
    <property type="match status" value="1"/>
</dbReference>
<gene>
    <name evidence="2" type="ORF">DDZ18_07770</name>
</gene>
<comment type="caution">
    <text evidence="2">The sequence shown here is derived from an EMBL/GenBank/DDBJ whole genome shotgun (WGS) entry which is preliminary data.</text>
</comment>
<dbReference type="AlphaFoldDB" id="A0A2U2BUA1"/>
<dbReference type="EMBL" id="QEXV01000003">
    <property type="protein sequence ID" value="PWE17560.1"/>
    <property type="molecule type" value="Genomic_DNA"/>
</dbReference>
<accession>A0A2U2BUA1</accession>
<evidence type="ECO:0000259" key="1">
    <source>
        <dbReference type="Pfam" id="PF10135"/>
    </source>
</evidence>
<keyword evidence="3" id="KW-1185">Reference proteome</keyword>
<dbReference type="Proteomes" id="UP000245168">
    <property type="component" value="Unassembled WGS sequence"/>
</dbReference>
<dbReference type="RefSeq" id="WP_109252791.1">
    <property type="nucleotide sequence ID" value="NZ_QEXV01000003.1"/>
</dbReference>
<dbReference type="OrthoDB" id="7862954at2"/>
<reference evidence="3" key="1">
    <citation type="submission" date="2018-05" db="EMBL/GenBank/DDBJ databases">
        <authorList>
            <person name="Liu B.-T."/>
        </authorList>
    </citation>
    <scope>NUCLEOTIDE SEQUENCE [LARGE SCALE GENOMIC DNA]</scope>
    <source>
        <strain evidence="3">WD6-1</strain>
    </source>
</reference>